<gene>
    <name evidence="6" type="ORF">GCM10008937_20090</name>
</gene>
<accession>A0ABP3M2V3</accession>
<evidence type="ECO:0000256" key="1">
    <source>
        <dbReference type="ARBA" id="ARBA00022491"/>
    </source>
</evidence>
<evidence type="ECO:0000313" key="6">
    <source>
        <dbReference type="EMBL" id="GAA0512275.1"/>
    </source>
</evidence>
<organism evidence="6 7">
    <name type="scientific">Deinococcus depolymerans</name>
    <dbReference type="NCBI Taxonomy" id="392408"/>
    <lineage>
        <taxon>Bacteria</taxon>
        <taxon>Thermotogati</taxon>
        <taxon>Deinococcota</taxon>
        <taxon>Deinococci</taxon>
        <taxon>Deinococcales</taxon>
        <taxon>Deinococcaceae</taxon>
        <taxon>Deinococcus</taxon>
    </lineage>
</organism>
<comment type="caution">
    <text evidence="6">The sequence shown here is derived from an EMBL/GenBank/DDBJ whole genome shotgun (WGS) entry which is preliminary data.</text>
</comment>
<sequence length="122" mass="13102">MTRNGTIRDIAREAGVSISTVSRALNGQVPVAPDKLQRVLDATRRLRYEPNAAAQGLVRGRSMTVGVLTQDIASPFYSEVSRGIDAALAGSGYQPIFVNGHWAVQDEAAAITALTRRQPSRP</sequence>
<dbReference type="SMART" id="SM00354">
    <property type="entry name" value="HTH_LACI"/>
    <property type="match status" value="1"/>
</dbReference>
<dbReference type="InterPro" id="IPR000843">
    <property type="entry name" value="HTH_LacI"/>
</dbReference>
<protein>
    <recommendedName>
        <fullName evidence="5">HTH lacI-type domain-containing protein</fullName>
    </recommendedName>
</protein>
<evidence type="ECO:0000256" key="2">
    <source>
        <dbReference type="ARBA" id="ARBA00023015"/>
    </source>
</evidence>
<keyword evidence="7" id="KW-1185">Reference proteome</keyword>
<dbReference type="InterPro" id="IPR010982">
    <property type="entry name" value="Lambda_DNA-bd_dom_sf"/>
</dbReference>
<evidence type="ECO:0000256" key="4">
    <source>
        <dbReference type="ARBA" id="ARBA00023163"/>
    </source>
</evidence>
<dbReference type="PRINTS" id="PR00036">
    <property type="entry name" value="HTHLACI"/>
</dbReference>
<dbReference type="Gene3D" id="1.10.260.40">
    <property type="entry name" value="lambda repressor-like DNA-binding domains"/>
    <property type="match status" value="1"/>
</dbReference>
<dbReference type="CDD" id="cd01392">
    <property type="entry name" value="HTH_LacI"/>
    <property type="match status" value="1"/>
</dbReference>
<dbReference type="Gene3D" id="3.40.50.2300">
    <property type="match status" value="1"/>
</dbReference>
<dbReference type="Proteomes" id="UP001500191">
    <property type="component" value="Unassembled WGS sequence"/>
</dbReference>
<dbReference type="SUPFAM" id="SSF47413">
    <property type="entry name" value="lambda repressor-like DNA-binding domains"/>
    <property type="match status" value="1"/>
</dbReference>
<dbReference type="PANTHER" id="PTHR30146">
    <property type="entry name" value="LACI-RELATED TRANSCRIPTIONAL REPRESSOR"/>
    <property type="match status" value="1"/>
</dbReference>
<keyword evidence="3" id="KW-0238">DNA-binding</keyword>
<dbReference type="SUPFAM" id="SSF53822">
    <property type="entry name" value="Periplasmic binding protein-like I"/>
    <property type="match status" value="1"/>
</dbReference>
<reference evidence="7" key="1">
    <citation type="journal article" date="2019" name="Int. J. Syst. Evol. Microbiol.">
        <title>The Global Catalogue of Microorganisms (GCM) 10K type strain sequencing project: providing services to taxonomists for standard genome sequencing and annotation.</title>
        <authorList>
            <consortium name="The Broad Institute Genomics Platform"/>
            <consortium name="The Broad Institute Genome Sequencing Center for Infectious Disease"/>
            <person name="Wu L."/>
            <person name="Ma J."/>
        </authorList>
    </citation>
    <scope>NUCLEOTIDE SEQUENCE [LARGE SCALE GENOMIC DNA]</scope>
    <source>
        <strain evidence="7">JCM 14368</strain>
    </source>
</reference>
<feature type="domain" description="HTH lacI-type" evidence="5">
    <location>
        <begin position="6"/>
        <end position="59"/>
    </location>
</feature>
<dbReference type="PROSITE" id="PS50932">
    <property type="entry name" value="HTH_LACI_2"/>
    <property type="match status" value="1"/>
</dbReference>
<dbReference type="PROSITE" id="PS00356">
    <property type="entry name" value="HTH_LACI_1"/>
    <property type="match status" value="1"/>
</dbReference>
<proteinExistence type="predicted"/>
<dbReference type="RefSeq" id="WP_343758371.1">
    <property type="nucleotide sequence ID" value="NZ_BAAADB010000016.1"/>
</dbReference>
<keyword evidence="1" id="KW-0678">Repressor</keyword>
<name>A0ABP3M2V3_9DEIO</name>
<evidence type="ECO:0000259" key="5">
    <source>
        <dbReference type="PROSITE" id="PS50932"/>
    </source>
</evidence>
<evidence type="ECO:0000256" key="3">
    <source>
        <dbReference type="ARBA" id="ARBA00023125"/>
    </source>
</evidence>
<evidence type="ECO:0000313" key="7">
    <source>
        <dbReference type="Proteomes" id="UP001500191"/>
    </source>
</evidence>
<dbReference type="InterPro" id="IPR028082">
    <property type="entry name" value="Peripla_BP_I"/>
</dbReference>
<keyword evidence="2" id="KW-0805">Transcription regulation</keyword>
<keyword evidence="4" id="KW-0804">Transcription</keyword>
<dbReference type="EMBL" id="BAAADB010000016">
    <property type="protein sequence ID" value="GAA0512275.1"/>
    <property type="molecule type" value="Genomic_DNA"/>
</dbReference>
<dbReference type="PANTHER" id="PTHR30146:SF148">
    <property type="entry name" value="HTH-TYPE TRANSCRIPTIONAL REPRESSOR PURR-RELATED"/>
    <property type="match status" value="1"/>
</dbReference>
<dbReference type="Pfam" id="PF00356">
    <property type="entry name" value="LacI"/>
    <property type="match status" value="1"/>
</dbReference>